<dbReference type="EMBL" id="VUNI01000004">
    <property type="protein sequence ID" value="MST74105.1"/>
    <property type="molecule type" value="Genomic_DNA"/>
</dbReference>
<evidence type="ECO:0000256" key="3">
    <source>
        <dbReference type="ARBA" id="ARBA00022676"/>
    </source>
</evidence>
<evidence type="ECO:0000256" key="4">
    <source>
        <dbReference type="ARBA" id="ARBA00022679"/>
    </source>
</evidence>
<sequence>MEKVGVVICNYNKENDVLISIQSVLESTYQDLHIYVVDNASTDASVAKIRGKYAKEARLTLICNDENLGGSGGFNTGLREAFKHEHEYLMCVDNDAFLDEKCIEKLSDFLETHPETGIAAAKIYHTQEPDYIQQYGSFLNWKDYCVDSTYLNRFEDGTLPEVVYSDAVPACALMIRRSVVEKIGFMPEENFLYWDDTEWCYRCTLAGYKIASVGAAAACHAMGAKKEDVNTFPTYYAWRNWIWFFLKYIPDEQLEDMAQVFLNSIFMIQYEGIYRNEENRAKTVMAALDDALHGNLGKAGEERIFEIEHTYDPLPVILTGKKSLCIVFGEYPRTAEDLAWKVSRCYPECQIYLTKAEGEEVLRCERDGSFSAADEEALAGCDAQIIFCEDIFRQKDLSISSYYMDVDENILATEEDAFMVANYDYCRNVFLFSQKPLFLRLAREIRSRFQKESGICEQE</sequence>
<evidence type="ECO:0000256" key="1">
    <source>
        <dbReference type="ARBA" id="ARBA00004776"/>
    </source>
</evidence>
<proteinExistence type="inferred from homology"/>
<dbReference type="Pfam" id="PF00535">
    <property type="entry name" value="Glycos_transf_2"/>
    <property type="match status" value="1"/>
</dbReference>
<reference evidence="6 7" key="1">
    <citation type="submission" date="2019-08" db="EMBL/GenBank/DDBJ databases">
        <title>In-depth cultivation of the pig gut microbiome towards novel bacterial diversity and tailored functional studies.</title>
        <authorList>
            <person name="Wylensek D."/>
            <person name="Hitch T.C.A."/>
            <person name="Clavel T."/>
        </authorList>
    </citation>
    <scope>NUCLEOTIDE SEQUENCE [LARGE SCALE GENOMIC DNA]</scope>
    <source>
        <strain evidence="6 7">MUC/MUC-530-WT-4D</strain>
    </source>
</reference>
<dbReference type="SUPFAM" id="SSF53448">
    <property type="entry name" value="Nucleotide-diphospho-sugar transferases"/>
    <property type="match status" value="1"/>
</dbReference>
<comment type="pathway">
    <text evidence="1">Cell wall biogenesis; cell wall polysaccharide biosynthesis.</text>
</comment>
<evidence type="ECO:0000313" key="6">
    <source>
        <dbReference type="EMBL" id="MST74105.1"/>
    </source>
</evidence>
<dbReference type="AlphaFoldDB" id="A0A6L5YNV7"/>
<dbReference type="CDD" id="cd04186">
    <property type="entry name" value="GT_2_like_c"/>
    <property type="match status" value="1"/>
</dbReference>
<dbReference type="Gene3D" id="3.90.550.10">
    <property type="entry name" value="Spore Coat Polysaccharide Biosynthesis Protein SpsA, Chain A"/>
    <property type="match status" value="1"/>
</dbReference>
<dbReference type="InterPro" id="IPR029044">
    <property type="entry name" value="Nucleotide-diphossugar_trans"/>
</dbReference>
<keyword evidence="4 6" id="KW-0808">Transferase</keyword>
<keyword evidence="3" id="KW-0328">Glycosyltransferase</keyword>
<keyword evidence="7" id="KW-1185">Reference proteome</keyword>
<dbReference type="RefSeq" id="WP_154428915.1">
    <property type="nucleotide sequence ID" value="NZ_VUNI01000004.1"/>
</dbReference>
<organism evidence="6 7">
    <name type="scientific">Roseburia porci</name>
    <dbReference type="NCBI Taxonomy" id="2605790"/>
    <lineage>
        <taxon>Bacteria</taxon>
        <taxon>Bacillati</taxon>
        <taxon>Bacillota</taxon>
        <taxon>Clostridia</taxon>
        <taxon>Lachnospirales</taxon>
        <taxon>Lachnospiraceae</taxon>
        <taxon>Roseburia</taxon>
    </lineage>
</organism>
<feature type="domain" description="Glycosyltransferase 2-like" evidence="5">
    <location>
        <begin position="6"/>
        <end position="178"/>
    </location>
</feature>
<evidence type="ECO:0000259" key="5">
    <source>
        <dbReference type="Pfam" id="PF00535"/>
    </source>
</evidence>
<dbReference type="InterPro" id="IPR001173">
    <property type="entry name" value="Glyco_trans_2-like"/>
</dbReference>
<protein>
    <submittedName>
        <fullName evidence="6">Glycosyltransferase family 2 protein</fullName>
    </submittedName>
</protein>
<comment type="caution">
    <text evidence="6">The sequence shown here is derived from an EMBL/GenBank/DDBJ whole genome shotgun (WGS) entry which is preliminary data.</text>
</comment>
<name>A0A6L5YNV7_9FIRM</name>
<evidence type="ECO:0000313" key="7">
    <source>
        <dbReference type="Proteomes" id="UP000474024"/>
    </source>
</evidence>
<comment type="similarity">
    <text evidence="2">Belongs to the glycosyltransferase 2 family.</text>
</comment>
<dbReference type="GO" id="GO:0016757">
    <property type="term" value="F:glycosyltransferase activity"/>
    <property type="evidence" value="ECO:0007669"/>
    <property type="project" value="UniProtKB-KW"/>
</dbReference>
<dbReference type="Proteomes" id="UP000474024">
    <property type="component" value="Unassembled WGS sequence"/>
</dbReference>
<dbReference type="PANTHER" id="PTHR43179:SF12">
    <property type="entry name" value="GALACTOFURANOSYLTRANSFERASE GLFT2"/>
    <property type="match status" value="1"/>
</dbReference>
<gene>
    <name evidence="6" type="ORF">FYJ75_03510</name>
</gene>
<dbReference type="PANTHER" id="PTHR43179">
    <property type="entry name" value="RHAMNOSYLTRANSFERASE WBBL"/>
    <property type="match status" value="1"/>
</dbReference>
<evidence type="ECO:0000256" key="2">
    <source>
        <dbReference type="ARBA" id="ARBA00006739"/>
    </source>
</evidence>
<accession>A0A6L5YNV7</accession>